<dbReference type="EMBL" id="OOIL02002653">
    <property type="protein sequence ID" value="VFQ83920.1"/>
    <property type="molecule type" value="Genomic_DNA"/>
</dbReference>
<gene>
    <name evidence="2" type="ORF">CCAM_LOCUS25696</name>
</gene>
<organism evidence="2 3">
    <name type="scientific">Cuscuta campestris</name>
    <dbReference type="NCBI Taxonomy" id="132261"/>
    <lineage>
        <taxon>Eukaryota</taxon>
        <taxon>Viridiplantae</taxon>
        <taxon>Streptophyta</taxon>
        <taxon>Embryophyta</taxon>
        <taxon>Tracheophyta</taxon>
        <taxon>Spermatophyta</taxon>
        <taxon>Magnoliopsida</taxon>
        <taxon>eudicotyledons</taxon>
        <taxon>Gunneridae</taxon>
        <taxon>Pentapetalae</taxon>
        <taxon>asterids</taxon>
        <taxon>lamiids</taxon>
        <taxon>Solanales</taxon>
        <taxon>Convolvulaceae</taxon>
        <taxon>Cuscuteae</taxon>
        <taxon>Cuscuta</taxon>
        <taxon>Cuscuta subgen. Grammica</taxon>
        <taxon>Cuscuta sect. Cleistogrammica</taxon>
    </lineage>
</organism>
<sequence length="514" mass="59089">MEVEGGKKNHGKKRKQAEFAVEEHTAEPCTPAAPSTSIVLRKSPPSVLPVKLSKWLVQNFDPDSCSLNILNERVRITEKDVHLTLGLPTGPFDVLEAQNKPTDPEDYKTLVLKWRDEWGLQRDFPHTNAMPDRILGMAGSSEGFKLNFMVFFISTCISGNTNTFANSRVLRSLVNLSNVNKLNWCKYTLTSLINSTIQWKRKSNPYFTGPVLFLIMFYVDRVVFRMRVVPRTFPTMLGWTSQKLKEREGLERESGGFGREFARALCSPFWIRNMEALSRLSRAEKVLTDYVFNKSLLLGEVLYKDMFCEMKRSDLISFSEGSVSSLILQIWCRFLNAEEKHRSKSDVYRVFLSTNPFAEFVKISLYDDAHETFCEVADRELVEQQFYGGIDMCTTDLVFFLVADETDKDDVYIVCFNMKKEKITIIDSIEDKTKVYDTCVECLKKGMCEFFNEKQLEQKESKISKFPFEITKKACYGNMEGMGVGVIAMRQLETFKGNLNTWKMDLNKNDVNGL</sequence>
<dbReference type="Gene3D" id="3.40.395.10">
    <property type="entry name" value="Adenoviral Proteinase, Chain A"/>
    <property type="match status" value="1"/>
</dbReference>
<proteinExistence type="predicted"/>
<dbReference type="AlphaFoldDB" id="A0A484M506"/>
<protein>
    <recommendedName>
        <fullName evidence="4">Ubiquitin-like protease family profile domain-containing protein</fullName>
    </recommendedName>
</protein>
<name>A0A484M506_9ASTE</name>
<dbReference type="PANTHER" id="PTHR34835">
    <property type="entry name" value="OS07G0283600 PROTEIN-RELATED"/>
    <property type="match status" value="1"/>
</dbReference>
<evidence type="ECO:0008006" key="4">
    <source>
        <dbReference type="Google" id="ProtNLM"/>
    </source>
</evidence>
<keyword evidence="3" id="KW-1185">Reference proteome</keyword>
<feature type="region of interest" description="Disordered" evidence="1">
    <location>
        <begin position="1"/>
        <end position="34"/>
    </location>
</feature>
<reference evidence="2 3" key="1">
    <citation type="submission" date="2018-04" db="EMBL/GenBank/DDBJ databases">
        <authorList>
            <person name="Vogel A."/>
        </authorList>
    </citation>
    <scope>NUCLEOTIDE SEQUENCE [LARGE SCALE GENOMIC DNA]</scope>
</reference>
<dbReference type="Proteomes" id="UP000595140">
    <property type="component" value="Unassembled WGS sequence"/>
</dbReference>
<evidence type="ECO:0000313" key="3">
    <source>
        <dbReference type="Proteomes" id="UP000595140"/>
    </source>
</evidence>
<evidence type="ECO:0000313" key="2">
    <source>
        <dbReference type="EMBL" id="VFQ83920.1"/>
    </source>
</evidence>
<dbReference type="PANTHER" id="PTHR34835:SF90">
    <property type="entry name" value="AMINOTRANSFERASE-LIKE PLANT MOBILE DOMAIN-CONTAINING PROTEIN"/>
    <property type="match status" value="1"/>
</dbReference>
<dbReference type="OrthoDB" id="669288at2759"/>
<accession>A0A484M506</accession>
<evidence type="ECO:0000256" key="1">
    <source>
        <dbReference type="SAM" id="MobiDB-lite"/>
    </source>
</evidence>